<dbReference type="Pfam" id="PF01551">
    <property type="entry name" value="Peptidase_M23"/>
    <property type="match status" value="1"/>
</dbReference>
<dbReference type="GO" id="GO:0004222">
    <property type="term" value="F:metalloendopeptidase activity"/>
    <property type="evidence" value="ECO:0007669"/>
    <property type="project" value="TreeGrafter"/>
</dbReference>
<dbReference type="PANTHER" id="PTHR21666">
    <property type="entry name" value="PEPTIDASE-RELATED"/>
    <property type="match status" value="1"/>
</dbReference>
<dbReference type="InterPro" id="IPR011055">
    <property type="entry name" value="Dup_hybrid_motif"/>
</dbReference>
<feature type="coiled-coil region" evidence="1">
    <location>
        <begin position="66"/>
        <end position="100"/>
    </location>
</feature>
<dbReference type="AlphaFoldDB" id="F0NXW5"/>
<protein>
    <submittedName>
        <fullName evidence="4">Peptidase M23</fullName>
    </submittedName>
</protein>
<keyword evidence="2" id="KW-1133">Transmembrane helix</keyword>
<sequence>MENNTFKLEPTLKTSTIVHSILKKTNRNIILAVFFLLVAMLSGSFTAYLIVEKDSASTEETLLVKLKQNKKDLKLLQSEYNKLSAKMKEAGKILATIEEKDAKIYRNVYGLEEIPEEVRMAGFGGTDRYSDLLSLPNGEYVAETAKSMDVLVKRLEFQAKSLAEIKAASNGKEKEFASIPAIQPIANKHMSRVASGFGMRFHPILKIKKMHKGLDFAAPTGTPIYATADGRVEKTGSENGYGNMVKINHGNGYETLYGHMSKIKVKPGQRVKRGEIIGNVGNTGMSTGSHLHYEIHKNGEVINPLTYFYKDISPDEFVKLYEESQKMSVSLD</sequence>
<keyword evidence="1" id="KW-0175">Coiled coil</keyword>
<dbReference type="HOGENOM" id="CLU_029425_2_0_10"/>
<dbReference type="OrthoDB" id="9810477at2"/>
<proteinExistence type="predicted"/>
<evidence type="ECO:0000256" key="2">
    <source>
        <dbReference type="SAM" id="Phobius"/>
    </source>
</evidence>
<evidence type="ECO:0000313" key="5">
    <source>
        <dbReference type="Proteomes" id="UP000008641"/>
    </source>
</evidence>
<dbReference type="CDD" id="cd12797">
    <property type="entry name" value="M23_peptidase"/>
    <property type="match status" value="1"/>
</dbReference>
<reference evidence="5" key="2">
    <citation type="journal article" date="2011" name="Stand. Genomic Sci.">
        <title>Complete genome sequence of Weeksella virosa type strain (9751T).</title>
        <authorList>
            <person name="Lang E."/>
            <person name="Teshima H."/>
            <person name="Lucas S."/>
            <person name="Lapidus A."/>
            <person name="Hammon N."/>
            <person name="Deshpande S."/>
            <person name="Nolan M."/>
            <person name="Cheng J."/>
            <person name="Pitluck S."/>
            <person name="Liolios K."/>
            <person name="Pagani I."/>
            <person name="Mikhailova N."/>
            <person name="Ivanova N."/>
            <person name="Mavromatis K."/>
            <person name="Pati A."/>
            <person name="Tapia R."/>
            <person name="Han C."/>
            <person name="Goodwin L."/>
            <person name="Chen A."/>
            <person name="Palaniappan K."/>
            <person name="Land M."/>
            <person name="Hauser L."/>
            <person name="Chang Y."/>
            <person name="Jeffries C."/>
            <person name="Brambilla E."/>
            <person name="Kopitz M."/>
            <person name="Rohde M."/>
            <person name="Goker M."/>
            <person name="Tindall B."/>
            <person name="Detter J."/>
            <person name="Woyke T."/>
            <person name="Bristow J."/>
            <person name="Eisen J."/>
            <person name="Markowitz V."/>
            <person name="Hugenholtz P."/>
            <person name="Klenk H."/>
            <person name="Kyrpides N."/>
        </authorList>
    </citation>
    <scope>NUCLEOTIDE SEQUENCE [LARGE SCALE GENOMIC DNA]</scope>
    <source>
        <strain evidence="5">ATCC 43766 / DSM 16922 / JCM 21250 / NBRC 16016 / NCTC 11634 / CL345/78</strain>
    </source>
</reference>
<evidence type="ECO:0000256" key="1">
    <source>
        <dbReference type="SAM" id="Coils"/>
    </source>
</evidence>
<dbReference type="STRING" id="865938.Weevi_1329"/>
<dbReference type="EMBL" id="CP002455">
    <property type="protein sequence ID" value="ADX68033.1"/>
    <property type="molecule type" value="Genomic_DNA"/>
</dbReference>
<evidence type="ECO:0000259" key="3">
    <source>
        <dbReference type="Pfam" id="PF01551"/>
    </source>
</evidence>
<keyword evidence="2" id="KW-0472">Membrane</keyword>
<gene>
    <name evidence="4" type="ordered locus">Weevi_1329</name>
</gene>
<dbReference type="InterPro" id="IPR050570">
    <property type="entry name" value="Cell_wall_metabolism_enzyme"/>
</dbReference>
<dbReference type="SUPFAM" id="SSF51261">
    <property type="entry name" value="Duplicated hybrid motif"/>
    <property type="match status" value="1"/>
</dbReference>
<dbReference type="KEGG" id="wvi:Weevi_1329"/>
<keyword evidence="5" id="KW-1185">Reference proteome</keyword>
<feature type="domain" description="M23ase beta-sheet core" evidence="3">
    <location>
        <begin position="209"/>
        <end position="304"/>
    </location>
</feature>
<dbReference type="Proteomes" id="UP000008641">
    <property type="component" value="Chromosome"/>
</dbReference>
<organism evidence="4 5">
    <name type="scientific">Weeksella virosa (strain ATCC 43766 / DSM 16922 / JCM 21250 / CCUG 30538 / CDC 9751 / IAM 14551 / NBRC 16016 / NCTC 11634 / CL345/78)</name>
    <dbReference type="NCBI Taxonomy" id="865938"/>
    <lineage>
        <taxon>Bacteria</taxon>
        <taxon>Pseudomonadati</taxon>
        <taxon>Bacteroidota</taxon>
        <taxon>Flavobacteriia</taxon>
        <taxon>Flavobacteriales</taxon>
        <taxon>Weeksellaceae</taxon>
        <taxon>Weeksella</taxon>
    </lineage>
</organism>
<reference evidence="4 5" key="1">
    <citation type="journal article" date="2011" name="Stand. Genomic Sci.">
        <title>Complete genome sequence of Weeksella virosa type strain (9751).</title>
        <authorList>
            <person name="Lang E."/>
            <person name="Teshima H."/>
            <person name="Lucas S."/>
            <person name="Lapidus A."/>
            <person name="Hammon N."/>
            <person name="Deshpande S."/>
            <person name="Nolan M."/>
            <person name="Cheng J.F."/>
            <person name="Pitluck S."/>
            <person name="Liolios K."/>
            <person name="Pagani I."/>
            <person name="Mikhailova N."/>
            <person name="Ivanova N."/>
            <person name="Mavromatis K."/>
            <person name="Pati A."/>
            <person name="Tapia R."/>
            <person name="Han C."/>
            <person name="Goodwin L."/>
            <person name="Chen A."/>
            <person name="Palaniappan K."/>
            <person name="Land M."/>
            <person name="Hauser L."/>
            <person name="Chang Y.J."/>
            <person name="Jeffries C.D."/>
            <person name="Brambilla E.M."/>
            <person name="Kopitz M."/>
            <person name="Rohde M."/>
            <person name="Goker M."/>
            <person name="Tindall B.J."/>
            <person name="Detter J.C."/>
            <person name="Woyke T."/>
            <person name="Bristow J."/>
            <person name="Eisen J.A."/>
            <person name="Markowitz V."/>
            <person name="Hugenholtz P."/>
            <person name="Klenk H.P."/>
            <person name="Kyrpides N.C."/>
        </authorList>
    </citation>
    <scope>NUCLEOTIDE SEQUENCE [LARGE SCALE GENOMIC DNA]</scope>
    <source>
        <strain evidence="5">ATCC 43766 / DSM 16922 / JCM 21250 / NBRC 16016 / NCTC 11634 / CL345/78</strain>
    </source>
</reference>
<dbReference type="FunFam" id="2.70.70.10:FF:000006">
    <property type="entry name" value="M23 family peptidase"/>
    <property type="match status" value="1"/>
</dbReference>
<dbReference type="RefSeq" id="WP_013598423.1">
    <property type="nucleotide sequence ID" value="NC_015144.1"/>
</dbReference>
<accession>F0NXW5</accession>
<name>F0NXW5_WEEVC</name>
<dbReference type="Gene3D" id="2.70.70.10">
    <property type="entry name" value="Glucose Permease (Domain IIA)"/>
    <property type="match status" value="1"/>
</dbReference>
<dbReference type="InterPro" id="IPR016047">
    <property type="entry name" value="M23ase_b-sheet_dom"/>
</dbReference>
<dbReference type="eggNOG" id="COG0739">
    <property type="taxonomic scope" value="Bacteria"/>
</dbReference>
<dbReference type="MEROPS" id="M23.009"/>
<feature type="transmembrane region" description="Helical" evidence="2">
    <location>
        <begin position="29"/>
        <end position="51"/>
    </location>
</feature>
<dbReference type="PANTHER" id="PTHR21666:SF286">
    <property type="entry name" value="LIPOPROTEIN NLPD"/>
    <property type="match status" value="1"/>
</dbReference>
<evidence type="ECO:0000313" key="4">
    <source>
        <dbReference type="EMBL" id="ADX68033.1"/>
    </source>
</evidence>
<keyword evidence="2" id="KW-0812">Transmembrane</keyword>